<accession>A0ABU5KJL6</accession>
<reference evidence="1 2" key="1">
    <citation type="submission" date="2023-12" db="EMBL/GenBank/DDBJ databases">
        <title>Jeotgalibacillus haloalkaliphilus sp. nov., a novel salt-tolerant bacteria, isolated from the estuary of the Fenhe River into the Yellow River.</title>
        <authorList>
            <person name="Li Y."/>
        </authorList>
    </citation>
    <scope>NUCLEOTIDE SEQUENCE [LARGE SCALE GENOMIC DNA]</scope>
    <source>
        <strain evidence="1 2">HH7-29</strain>
    </source>
</reference>
<gene>
    <name evidence="1" type="ORF">UFB30_03565</name>
</gene>
<organism evidence="1 2">
    <name type="scientific">Jeotgalibacillus haloalkalitolerans</name>
    <dbReference type="NCBI Taxonomy" id="3104292"/>
    <lineage>
        <taxon>Bacteria</taxon>
        <taxon>Bacillati</taxon>
        <taxon>Bacillota</taxon>
        <taxon>Bacilli</taxon>
        <taxon>Bacillales</taxon>
        <taxon>Caryophanaceae</taxon>
        <taxon>Jeotgalibacillus</taxon>
    </lineage>
</organism>
<keyword evidence="2" id="KW-1185">Reference proteome</keyword>
<dbReference type="RefSeq" id="WP_322420292.1">
    <property type="nucleotide sequence ID" value="NZ_JAXQNN010000001.1"/>
</dbReference>
<sequence length="51" mass="5891">MQKEILFESDEQHFYIQSMQPSNVRNVSLAGMIPGSRNALTIDDKKRKPLQ</sequence>
<evidence type="ECO:0000313" key="2">
    <source>
        <dbReference type="Proteomes" id="UP001292084"/>
    </source>
</evidence>
<comment type="caution">
    <text evidence="1">The sequence shown here is derived from an EMBL/GenBank/DDBJ whole genome shotgun (WGS) entry which is preliminary data.</text>
</comment>
<dbReference type="EMBL" id="JAXQNN010000001">
    <property type="protein sequence ID" value="MDZ5711283.1"/>
    <property type="molecule type" value="Genomic_DNA"/>
</dbReference>
<dbReference type="Proteomes" id="UP001292084">
    <property type="component" value="Unassembled WGS sequence"/>
</dbReference>
<name>A0ABU5KJL6_9BACL</name>
<protein>
    <submittedName>
        <fullName evidence="1">Uncharacterized protein</fullName>
    </submittedName>
</protein>
<evidence type="ECO:0000313" key="1">
    <source>
        <dbReference type="EMBL" id="MDZ5711283.1"/>
    </source>
</evidence>
<proteinExistence type="predicted"/>